<evidence type="ECO:0000256" key="1">
    <source>
        <dbReference type="SAM" id="MobiDB-lite"/>
    </source>
</evidence>
<dbReference type="Proteomes" id="UP000324222">
    <property type="component" value="Unassembled WGS sequence"/>
</dbReference>
<feature type="region of interest" description="Disordered" evidence="1">
    <location>
        <begin position="413"/>
        <end position="464"/>
    </location>
</feature>
<dbReference type="GO" id="GO:0006511">
    <property type="term" value="P:ubiquitin-dependent protein catabolic process"/>
    <property type="evidence" value="ECO:0007669"/>
    <property type="project" value="InterPro"/>
</dbReference>
<dbReference type="PANTHER" id="PTHR31743">
    <property type="entry name" value="TRANSIENT RECEPTOR POTENTIAL CHANNEL 4-ASSOCIATED PROTEIN TCPC4AP"/>
    <property type="match status" value="1"/>
</dbReference>
<evidence type="ECO:0000313" key="2">
    <source>
        <dbReference type="EMBL" id="MPC25854.1"/>
    </source>
</evidence>
<organism evidence="2 3">
    <name type="scientific">Portunus trituberculatus</name>
    <name type="common">Swimming crab</name>
    <name type="synonym">Neptunus trituberculatus</name>
    <dbReference type="NCBI Taxonomy" id="210409"/>
    <lineage>
        <taxon>Eukaryota</taxon>
        <taxon>Metazoa</taxon>
        <taxon>Ecdysozoa</taxon>
        <taxon>Arthropoda</taxon>
        <taxon>Crustacea</taxon>
        <taxon>Multicrustacea</taxon>
        <taxon>Malacostraca</taxon>
        <taxon>Eumalacostraca</taxon>
        <taxon>Eucarida</taxon>
        <taxon>Decapoda</taxon>
        <taxon>Pleocyemata</taxon>
        <taxon>Brachyura</taxon>
        <taxon>Eubrachyura</taxon>
        <taxon>Portunoidea</taxon>
        <taxon>Portunidae</taxon>
        <taxon>Portuninae</taxon>
        <taxon>Portunus</taxon>
    </lineage>
</organism>
<dbReference type="GO" id="GO:0031464">
    <property type="term" value="C:Cul4A-RING E3 ubiquitin ligase complex"/>
    <property type="evidence" value="ECO:0007669"/>
    <property type="project" value="InterPro"/>
</dbReference>
<dbReference type="InterPro" id="IPR022162">
    <property type="entry name" value="TRPC4AP"/>
</dbReference>
<keyword evidence="2" id="KW-0675">Receptor</keyword>
<name>A0A5B7DYK2_PORTR</name>
<comment type="caution">
    <text evidence="2">The sequence shown here is derived from an EMBL/GenBank/DDBJ whole genome shotgun (WGS) entry which is preliminary data.</text>
</comment>
<keyword evidence="3" id="KW-1185">Reference proteome</keyword>
<accession>A0A5B7DYK2</accession>
<dbReference type="Pfam" id="PF12463">
    <property type="entry name" value="DUF3689"/>
    <property type="match status" value="1"/>
</dbReference>
<dbReference type="OrthoDB" id="1866965at2759"/>
<dbReference type="PANTHER" id="PTHR31743:SF1">
    <property type="entry name" value="SHORT TRANSIENT RECEPTOR POTENTIAL CHANNEL 4-ASSOCIATED PROTEIN"/>
    <property type="match status" value="1"/>
</dbReference>
<dbReference type="GO" id="GO:0019902">
    <property type="term" value="F:phosphatase binding"/>
    <property type="evidence" value="ECO:0007669"/>
    <property type="project" value="TreeGrafter"/>
</dbReference>
<protein>
    <submittedName>
        <fullName evidence="2">Short transient receptor potential channel 4-associated protein</fullName>
    </submittedName>
</protein>
<reference evidence="2 3" key="1">
    <citation type="submission" date="2019-05" db="EMBL/GenBank/DDBJ databases">
        <title>Another draft genome of Portunus trituberculatus and its Hox gene families provides insights of decapod evolution.</title>
        <authorList>
            <person name="Jeong J.-H."/>
            <person name="Song I."/>
            <person name="Kim S."/>
            <person name="Choi T."/>
            <person name="Kim D."/>
            <person name="Ryu S."/>
            <person name="Kim W."/>
        </authorList>
    </citation>
    <scope>NUCLEOTIDE SEQUENCE [LARGE SCALE GENOMIC DNA]</scope>
    <source>
        <tissue evidence="2">Muscle</tissue>
    </source>
</reference>
<sequence length="504" mass="57372">MAARHLVRRRPRNLTTYRFYKELTGHQSDMMFMVPEEGLNKMPYGRILRALHILEAALQRNEVPRVTIMAHLKVLMDQLHVGQDPLGETSDTSEVTTIIQKHGGVQTLLSLLMVKDLGGRCCFLETCQHDLNVGSLHAVTLDILRKLTLELHSGARLSESDEVLQILFSLMLDKETYTKAIALVEHLLIFRKSTLQLNTIPSLDRLIAKLDGQYLANFCSILAVTISDLDVYENKTLLYEQSKLRSNIKSLSPLRDINQEFILRIPHFLSRLVDFATKLPYLMNRIQPQTIANQIDSLTGPMLQRVESVYVLGLLLLGKQRKEVQVQLARLRLIPRLSSLFDLFIWKCETYQERIRVPGHLSSCECSPEVALKIQFLRLVHSFCDQSDYRYLMLTPKEFTEVRKIHIHYGREDNFSLHPGPSPSQSPTTTPPESSNGNEPAKPNLPCNDNSQPERTEEWAATNMASQARPLVEYPAEQMCSGSKGLLLKIVEALKKETTGSTFR</sequence>
<proteinExistence type="predicted"/>
<gene>
    <name evidence="2" type="primary">TRPC4AP</name>
    <name evidence="2" type="ORF">E2C01_018978</name>
</gene>
<feature type="compositionally biased region" description="Low complexity" evidence="1">
    <location>
        <begin position="423"/>
        <end position="435"/>
    </location>
</feature>
<dbReference type="EMBL" id="VSRR010001519">
    <property type="protein sequence ID" value="MPC25854.1"/>
    <property type="molecule type" value="Genomic_DNA"/>
</dbReference>
<dbReference type="AlphaFoldDB" id="A0A5B7DYK2"/>
<evidence type="ECO:0000313" key="3">
    <source>
        <dbReference type="Proteomes" id="UP000324222"/>
    </source>
</evidence>